<name>A0A9P0QLG1_9ASCO</name>
<keyword evidence="2" id="KW-1185">Reference proteome</keyword>
<dbReference type="OrthoDB" id="4017550at2759"/>
<dbReference type="EMBL" id="CAKXYY010000003">
    <property type="protein sequence ID" value="CAH2351355.1"/>
    <property type="molecule type" value="Genomic_DNA"/>
</dbReference>
<gene>
    <name evidence="1" type="ORF">CLIB1423_03S04434</name>
</gene>
<sequence length="592" mass="68089">MIIGENSRALMEKLAKSNTSSLLPIWDQLTQQNGNHERLQALSSNSKPLPSSSIYYNFLKHLYPNSTLISSYATGDAIDPSKKYSKINHDNLFDAYQKLPSPRPLFMKPNHLEDLLKVFLERRDFKYGHPILNSKADVSRGRLIAVFKETLANRKKHVERCSSIMNDIRKADLPLSMGERNKLIAMSLFRDREDILEKVQLALDQQELHSRHVRALSQRGKSLNLTKFEWDGYQSLLQSFGEDISTETYNTILFAAIRHGNQKIVEDIYSRLFSDEPKGDRKSLGLFLEYFASQKKEERFIKLIEICSTYVKLDSQTLDIVIAGLLTFNDVELAESLVKSVYLECYDESCSASQNLVVYKILSVEDELIYRDMLYKYDKVSELLSGSNIPQFKLFPTENTFFKFIQYYTSNPGHIHKIGPLLSTMESQFKLPITSRIYKQLFQHTSTFENVQRLTMDLLKDYELSSHSSNEAVVEKLGSLPLTPKLKVLLQNSQNPVANLPSYLNNDRMSTVKLSKDLMNTIFEAYSRSFRSKQIDMVEKIQKLRGELQSKEAVLWGNVSSKSIDNLKEAKFLRKAYLIELLDIGFSVEDSD</sequence>
<evidence type="ECO:0000313" key="1">
    <source>
        <dbReference type="EMBL" id="CAH2351355.1"/>
    </source>
</evidence>
<reference evidence="1" key="1">
    <citation type="submission" date="2022-03" db="EMBL/GenBank/DDBJ databases">
        <authorList>
            <person name="Legras J.-L."/>
            <person name="Devillers H."/>
            <person name="Grondin C."/>
        </authorList>
    </citation>
    <scope>NUCLEOTIDE SEQUENCE</scope>
    <source>
        <strain evidence="1">CLIB 1423</strain>
    </source>
</reference>
<dbReference type="AlphaFoldDB" id="A0A9P0QLG1"/>
<accession>A0A9P0QLG1</accession>
<dbReference type="Proteomes" id="UP000837801">
    <property type="component" value="Unassembled WGS sequence"/>
</dbReference>
<proteinExistence type="predicted"/>
<evidence type="ECO:0000313" key="2">
    <source>
        <dbReference type="Proteomes" id="UP000837801"/>
    </source>
</evidence>
<protein>
    <submittedName>
        <fullName evidence="1">Uncharacterized protein</fullName>
    </submittedName>
</protein>
<comment type="caution">
    <text evidence="1">The sequence shown here is derived from an EMBL/GenBank/DDBJ whole genome shotgun (WGS) entry which is preliminary data.</text>
</comment>
<organism evidence="1 2">
    <name type="scientific">[Candida] railenensis</name>
    <dbReference type="NCBI Taxonomy" id="45579"/>
    <lineage>
        <taxon>Eukaryota</taxon>
        <taxon>Fungi</taxon>
        <taxon>Dikarya</taxon>
        <taxon>Ascomycota</taxon>
        <taxon>Saccharomycotina</taxon>
        <taxon>Pichiomycetes</taxon>
        <taxon>Debaryomycetaceae</taxon>
        <taxon>Kurtzmaniella</taxon>
    </lineage>
</organism>